<name>A0AAJ7QKQ3_LATCA</name>
<sequence length="337" mass="37553">MFWTAAPLLVFICLLVFTGTTYGHKHGPGVVRVVEGEDAILPCSLSTKEDIVQKLFDWKKDGQKEVFLYDAGIHYNNGRPGQDEQFKGRVSHFQEELKYGNASIIIRNTKIEDRGNYTCAFPRLKPEGKIFNIELIVEWTFKNRNISGAAPPPYLKNLGATEDGVLLQCVVRGAFPKPKVEWQDSDGNVLPAEEPHVSERGGRYDVTLLTNVTKTKTNRFRCVATQENIGHVTDDDIYVPFCESTCGDSAHKWILGIAVGVVLTLVAVGLYLVLYGVPKCITRRFKKGLLQQRNGPPQENRFSAEPLKMSTCDAENERAGPQMNGSYNGPSDPLNEC</sequence>
<dbReference type="PROSITE" id="PS50835">
    <property type="entry name" value="IG_LIKE"/>
    <property type="match status" value="2"/>
</dbReference>
<dbReference type="Proteomes" id="UP000694890">
    <property type="component" value="Unplaced"/>
</dbReference>
<dbReference type="Pfam" id="PF07686">
    <property type="entry name" value="V-set"/>
    <property type="match status" value="1"/>
</dbReference>
<keyword evidence="2 5" id="KW-0472">Membrane</keyword>
<comment type="subcellular location">
    <subcellularLocation>
        <location evidence="1">Membrane</location>
    </subcellularLocation>
</comment>
<evidence type="ECO:0000256" key="3">
    <source>
        <dbReference type="ARBA" id="ARBA00023319"/>
    </source>
</evidence>
<dbReference type="InterPro" id="IPR050504">
    <property type="entry name" value="IgSF_BTN/MOG"/>
</dbReference>
<evidence type="ECO:0000256" key="1">
    <source>
        <dbReference type="ARBA" id="ARBA00004370"/>
    </source>
</evidence>
<proteinExistence type="predicted"/>
<dbReference type="SUPFAM" id="SSF48726">
    <property type="entry name" value="Immunoglobulin"/>
    <property type="match status" value="2"/>
</dbReference>
<dbReference type="CDD" id="cd00096">
    <property type="entry name" value="Ig"/>
    <property type="match status" value="1"/>
</dbReference>
<organism evidence="8 9">
    <name type="scientific">Lates calcarifer</name>
    <name type="common">Barramundi</name>
    <name type="synonym">Holocentrus calcarifer</name>
    <dbReference type="NCBI Taxonomy" id="8187"/>
    <lineage>
        <taxon>Eukaryota</taxon>
        <taxon>Metazoa</taxon>
        <taxon>Chordata</taxon>
        <taxon>Craniata</taxon>
        <taxon>Vertebrata</taxon>
        <taxon>Euteleostomi</taxon>
        <taxon>Actinopterygii</taxon>
        <taxon>Neopterygii</taxon>
        <taxon>Teleostei</taxon>
        <taxon>Neoteleostei</taxon>
        <taxon>Acanthomorphata</taxon>
        <taxon>Carangaria</taxon>
        <taxon>Carangaria incertae sedis</taxon>
        <taxon>Centropomidae</taxon>
        <taxon>Lates</taxon>
    </lineage>
</organism>
<evidence type="ECO:0000256" key="6">
    <source>
        <dbReference type="SAM" id="SignalP"/>
    </source>
</evidence>
<evidence type="ECO:0000256" key="5">
    <source>
        <dbReference type="SAM" id="Phobius"/>
    </source>
</evidence>
<protein>
    <submittedName>
        <fullName evidence="9">Butyrophilin-like protein 10 isoform X1</fullName>
    </submittedName>
</protein>
<dbReference type="GO" id="GO:0005102">
    <property type="term" value="F:signaling receptor binding"/>
    <property type="evidence" value="ECO:0007669"/>
    <property type="project" value="TreeGrafter"/>
</dbReference>
<feature type="chain" id="PRO_5042499392" evidence="6">
    <location>
        <begin position="24"/>
        <end position="337"/>
    </location>
</feature>
<accession>A0AAJ7QKQ3</accession>
<dbReference type="Pfam" id="PF22705">
    <property type="entry name" value="C2-set_3"/>
    <property type="match status" value="1"/>
</dbReference>
<dbReference type="Gene3D" id="2.60.40.10">
    <property type="entry name" value="Immunoglobulins"/>
    <property type="match status" value="2"/>
</dbReference>
<feature type="domain" description="Ig-like" evidence="7">
    <location>
        <begin position="7"/>
        <end position="119"/>
    </location>
</feature>
<evidence type="ECO:0000313" key="8">
    <source>
        <dbReference type="Proteomes" id="UP000694890"/>
    </source>
</evidence>
<feature type="domain" description="Ig-like" evidence="7">
    <location>
        <begin position="153"/>
        <end position="238"/>
    </location>
</feature>
<keyword evidence="5" id="KW-0812">Transmembrane</keyword>
<dbReference type="SMART" id="SM00409">
    <property type="entry name" value="IG"/>
    <property type="match status" value="1"/>
</dbReference>
<dbReference type="InterPro" id="IPR007110">
    <property type="entry name" value="Ig-like_dom"/>
</dbReference>
<evidence type="ECO:0000259" key="7">
    <source>
        <dbReference type="PROSITE" id="PS50835"/>
    </source>
</evidence>
<keyword evidence="5" id="KW-1133">Transmembrane helix</keyword>
<evidence type="ECO:0000256" key="4">
    <source>
        <dbReference type="SAM" id="MobiDB-lite"/>
    </source>
</evidence>
<dbReference type="InterPro" id="IPR013783">
    <property type="entry name" value="Ig-like_fold"/>
</dbReference>
<dbReference type="RefSeq" id="XP_018558421.1">
    <property type="nucleotide sequence ID" value="XM_018702905.2"/>
</dbReference>
<evidence type="ECO:0000313" key="9">
    <source>
        <dbReference type="RefSeq" id="XP_018558421.1"/>
    </source>
</evidence>
<dbReference type="PANTHER" id="PTHR24100">
    <property type="entry name" value="BUTYROPHILIN"/>
    <property type="match status" value="1"/>
</dbReference>
<dbReference type="AlphaFoldDB" id="A0AAJ7QKQ3"/>
<dbReference type="GO" id="GO:0001817">
    <property type="term" value="P:regulation of cytokine production"/>
    <property type="evidence" value="ECO:0007669"/>
    <property type="project" value="TreeGrafter"/>
</dbReference>
<keyword evidence="3" id="KW-0393">Immunoglobulin domain</keyword>
<dbReference type="PANTHER" id="PTHR24100:SF151">
    <property type="entry name" value="ICOS LIGAND"/>
    <property type="match status" value="1"/>
</dbReference>
<reference evidence="9" key="1">
    <citation type="submission" date="2025-08" db="UniProtKB">
        <authorList>
            <consortium name="RefSeq"/>
        </authorList>
    </citation>
    <scope>IDENTIFICATION</scope>
    <source>
        <tissue evidence="9">Brain</tissue>
    </source>
</reference>
<keyword evidence="6" id="KW-0732">Signal</keyword>
<feature type="transmembrane region" description="Helical" evidence="5">
    <location>
        <begin position="253"/>
        <end position="277"/>
    </location>
</feature>
<dbReference type="InterPro" id="IPR053896">
    <property type="entry name" value="BTN3A2-like_Ig-C"/>
</dbReference>
<gene>
    <name evidence="9" type="primary">LOC108901438</name>
</gene>
<feature type="region of interest" description="Disordered" evidence="4">
    <location>
        <begin position="313"/>
        <end position="337"/>
    </location>
</feature>
<dbReference type="InterPro" id="IPR003599">
    <property type="entry name" value="Ig_sub"/>
</dbReference>
<dbReference type="GO" id="GO:0009897">
    <property type="term" value="C:external side of plasma membrane"/>
    <property type="evidence" value="ECO:0007669"/>
    <property type="project" value="TreeGrafter"/>
</dbReference>
<dbReference type="InterPro" id="IPR036179">
    <property type="entry name" value="Ig-like_dom_sf"/>
</dbReference>
<dbReference type="KEGG" id="lcf:108901438"/>
<dbReference type="GeneID" id="108901438"/>
<feature type="signal peptide" evidence="6">
    <location>
        <begin position="1"/>
        <end position="23"/>
    </location>
</feature>
<dbReference type="GO" id="GO:0050852">
    <property type="term" value="P:T cell receptor signaling pathway"/>
    <property type="evidence" value="ECO:0007669"/>
    <property type="project" value="TreeGrafter"/>
</dbReference>
<evidence type="ECO:0000256" key="2">
    <source>
        <dbReference type="ARBA" id="ARBA00023136"/>
    </source>
</evidence>
<dbReference type="InterPro" id="IPR013106">
    <property type="entry name" value="Ig_V-set"/>
</dbReference>